<sequence>MKNLYSSVLLAVLLFSGCTQDQPLPDSGGLAGTYRTNGILDPSCVAISDDRQLPTLTIRKESDGSYQLTRTDFIPNKRTMSLSKVQVEPKSDSLVLFYQDQKIGHVTVRTWPKFEGKKVKDTTSPVLFVNYNNPDDQAFLFYIGYRE</sequence>
<comment type="caution">
    <text evidence="2">The sequence shown here is derived from an EMBL/GenBank/DDBJ whole genome shotgun (WGS) entry which is preliminary data.</text>
</comment>
<evidence type="ECO:0000313" key="3">
    <source>
        <dbReference type="Proteomes" id="UP000295706"/>
    </source>
</evidence>
<keyword evidence="3" id="KW-1185">Reference proteome</keyword>
<organism evidence="2 3">
    <name type="scientific">Arundinibacter roseus</name>
    <dbReference type="NCBI Taxonomy" id="2070510"/>
    <lineage>
        <taxon>Bacteria</taxon>
        <taxon>Pseudomonadati</taxon>
        <taxon>Bacteroidota</taxon>
        <taxon>Cytophagia</taxon>
        <taxon>Cytophagales</taxon>
        <taxon>Spirosomataceae</taxon>
        <taxon>Arundinibacter</taxon>
    </lineage>
</organism>
<reference evidence="2 3" key="1">
    <citation type="submission" date="2019-02" db="EMBL/GenBank/DDBJ databases">
        <title>Arundinibacter roseus gen. nov., sp. nov., a new member of the family Cytophagaceae.</title>
        <authorList>
            <person name="Szuroczki S."/>
            <person name="Khayer B."/>
            <person name="Sproer C."/>
            <person name="Toumi M."/>
            <person name="Szabo A."/>
            <person name="Felfoldi T."/>
            <person name="Schumann P."/>
            <person name="Toth E."/>
        </authorList>
    </citation>
    <scope>NUCLEOTIDE SEQUENCE [LARGE SCALE GENOMIC DNA]</scope>
    <source>
        <strain evidence="2 3">DMA-k-7a</strain>
    </source>
</reference>
<protein>
    <recommendedName>
        <fullName evidence="4">Lipocalin-like domain-containing protein</fullName>
    </recommendedName>
</protein>
<feature type="signal peptide" evidence="1">
    <location>
        <begin position="1"/>
        <end position="21"/>
    </location>
</feature>
<name>A0A4R4KIC2_9BACT</name>
<evidence type="ECO:0000313" key="2">
    <source>
        <dbReference type="EMBL" id="TDB67920.1"/>
    </source>
</evidence>
<dbReference type="PROSITE" id="PS51257">
    <property type="entry name" value="PROKAR_LIPOPROTEIN"/>
    <property type="match status" value="1"/>
</dbReference>
<dbReference type="AlphaFoldDB" id="A0A4R4KIC2"/>
<evidence type="ECO:0008006" key="4">
    <source>
        <dbReference type="Google" id="ProtNLM"/>
    </source>
</evidence>
<feature type="chain" id="PRO_5020760886" description="Lipocalin-like domain-containing protein" evidence="1">
    <location>
        <begin position="22"/>
        <end position="147"/>
    </location>
</feature>
<dbReference type="OrthoDB" id="961446at2"/>
<dbReference type="RefSeq" id="WP_132114382.1">
    <property type="nucleotide sequence ID" value="NZ_SMJU01000002.1"/>
</dbReference>
<evidence type="ECO:0000256" key="1">
    <source>
        <dbReference type="SAM" id="SignalP"/>
    </source>
</evidence>
<dbReference type="Proteomes" id="UP000295706">
    <property type="component" value="Unassembled WGS sequence"/>
</dbReference>
<proteinExistence type="predicted"/>
<dbReference type="EMBL" id="SMJU01000002">
    <property type="protein sequence ID" value="TDB67920.1"/>
    <property type="molecule type" value="Genomic_DNA"/>
</dbReference>
<accession>A0A4R4KIC2</accession>
<gene>
    <name evidence="2" type="ORF">EZE20_03050</name>
</gene>
<keyword evidence="1" id="KW-0732">Signal</keyword>